<dbReference type="Pfam" id="PF00069">
    <property type="entry name" value="Pkinase"/>
    <property type="match status" value="1"/>
</dbReference>
<dbReference type="GO" id="GO:0005524">
    <property type="term" value="F:ATP binding"/>
    <property type="evidence" value="ECO:0007669"/>
    <property type="project" value="InterPro"/>
</dbReference>
<dbReference type="PROSITE" id="PS50011">
    <property type="entry name" value="PROTEIN_KINASE_DOM"/>
    <property type="match status" value="1"/>
</dbReference>
<dbReference type="Gene3D" id="1.10.510.10">
    <property type="entry name" value="Transferase(Phosphotransferase) domain 1"/>
    <property type="match status" value="1"/>
</dbReference>
<evidence type="ECO:0000313" key="4">
    <source>
        <dbReference type="EMBL" id="KAF7557368.1"/>
    </source>
</evidence>
<feature type="transmembrane region" description="Helical" evidence="2">
    <location>
        <begin position="912"/>
        <end position="934"/>
    </location>
</feature>
<evidence type="ECO:0000313" key="5">
    <source>
        <dbReference type="Proteomes" id="UP000722485"/>
    </source>
</evidence>
<feature type="domain" description="Protein kinase" evidence="3">
    <location>
        <begin position="233"/>
        <end position="555"/>
    </location>
</feature>
<evidence type="ECO:0000259" key="3">
    <source>
        <dbReference type="PROSITE" id="PS50011"/>
    </source>
</evidence>
<keyword evidence="2" id="KW-0472">Membrane</keyword>
<dbReference type="SUPFAM" id="SSF56112">
    <property type="entry name" value="Protein kinase-like (PK-like)"/>
    <property type="match status" value="1"/>
</dbReference>
<dbReference type="GO" id="GO:0004674">
    <property type="term" value="F:protein serine/threonine kinase activity"/>
    <property type="evidence" value="ECO:0007669"/>
    <property type="project" value="TreeGrafter"/>
</dbReference>
<evidence type="ECO:0000256" key="2">
    <source>
        <dbReference type="SAM" id="Phobius"/>
    </source>
</evidence>
<evidence type="ECO:0000256" key="1">
    <source>
        <dbReference type="SAM" id="MobiDB-lite"/>
    </source>
</evidence>
<comment type="caution">
    <text evidence="4">The sequence shown here is derived from an EMBL/GenBank/DDBJ whole genome shotgun (WGS) entry which is preliminary data.</text>
</comment>
<accession>A0A9P5HP77</accession>
<dbReference type="OrthoDB" id="4062651at2759"/>
<keyword evidence="2" id="KW-1133">Transmembrane helix</keyword>
<protein>
    <recommendedName>
        <fullName evidence="3">Protein kinase domain-containing protein</fullName>
    </recommendedName>
</protein>
<dbReference type="SMART" id="SM00220">
    <property type="entry name" value="S_TKc"/>
    <property type="match status" value="1"/>
</dbReference>
<dbReference type="PANTHER" id="PTHR24359">
    <property type="entry name" value="SERINE/THREONINE-PROTEIN KINASE SBK1"/>
    <property type="match status" value="1"/>
</dbReference>
<dbReference type="InterPro" id="IPR011009">
    <property type="entry name" value="Kinase-like_dom_sf"/>
</dbReference>
<dbReference type="InterPro" id="IPR000719">
    <property type="entry name" value="Prot_kinase_dom"/>
</dbReference>
<gene>
    <name evidence="4" type="ORF">G7Z17_g684</name>
</gene>
<keyword evidence="2" id="KW-0812">Transmembrane</keyword>
<dbReference type="EMBL" id="JAANBB010000005">
    <property type="protein sequence ID" value="KAF7557368.1"/>
    <property type="molecule type" value="Genomic_DNA"/>
</dbReference>
<name>A0A9P5HP77_9HYPO</name>
<reference evidence="4" key="1">
    <citation type="submission" date="2020-03" db="EMBL/GenBank/DDBJ databases">
        <title>Draft Genome Sequence of Cylindrodendrum hubeiense.</title>
        <authorList>
            <person name="Buettner E."/>
            <person name="Kellner H."/>
        </authorList>
    </citation>
    <scope>NUCLEOTIDE SEQUENCE</scope>
    <source>
        <strain evidence="4">IHI 201604</strain>
    </source>
</reference>
<feature type="region of interest" description="Disordered" evidence="1">
    <location>
        <begin position="223"/>
        <end position="250"/>
    </location>
</feature>
<organism evidence="4 5">
    <name type="scientific">Cylindrodendrum hubeiense</name>
    <dbReference type="NCBI Taxonomy" id="595255"/>
    <lineage>
        <taxon>Eukaryota</taxon>
        <taxon>Fungi</taxon>
        <taxon>Dikarya</taxon>
        <taxon>Ascomycota</taxon>
        <taxon>Pezizomycotina</taxon>
        <taxon>Sordariomycetes</taxon>
        <taxon>Hypocreomycetidae</taxon>
        <taxon>Hypocreales</taxon>
        <taxon>Nectriaceae</taxon>
        <taxon>Cylindrodendrum</taxon>
    </lineage>
</organism>
<sequence>MATATSLEDHGFIEVHDGGNEHICRRLWSTRPVSAHGPCTVPRTKVAAAIRSALKDARVDADNRSKFVPVDSLGKIITESNILQLLRELKSCDDLSGRDMEQLAAKICRVPDAAPRCSYRKVVATLIKIEREEDIPNIVQEGFRDNCLPLVCASRTYDLRHRATRELSRTMQKWPAKTRLKFWKATDKYNAPVFMRPKTRGIYHYILYQQMILPFEEKLATEDDGGDFEDADPDDQVDGDEGGFSKVDPTLTDIQIPTNDHKFAIKSLNTKHKKDFEDEVEVLLRFTHREEHQLVKLLATYELRKGKDVSYHLIFPWADWSVRTLWRELKPVDQKDPSRLQWIAGESVAIGNSLAFIHDEYAAGLSPEKRERWGRHGDIKAGNFLVYKDPSRPTGSGLIFMADFGLSRFHRQQSRSMVNPRAASPSYRPPEFDLVGGTLSRKSDIWSLGAFFLEFLTWYLKGHEAVETTFPEFRATEDHQRINSDIFFQIEERAGSQKASVKPEVTKWITFLHCHQYASHYVHDLLDLIETKMLVVNKNSRITATDLKKELQSMYRRLSASNPAENQDRHCATHSEAVLPLSPELVEALSQLGRILVGFAQHMFRRRAGARDGGQTAPRGPSICSRAKNFSEDEASPLSYVPFSRSTFKDILRKFRIHRTIARTVSREPAYFSSTTIDEPDHLAPSIVLTCRTSSAWSDDVAMALTHSPQTSTTFAIIFGCNEMQRRQIEGRVRAVTPMALAHPGLLPGILAELERKRLTELVEYTLDRFTLRAGGTSTGASEHVDTLHMSEQQMGEYLELCYESQNLAKEFKAVKRQLSKMTQFCDDISFPGLCPRITHDEMITTETIQEGLANIGTKIKKRTIEIMDEYDNKIDECGMVMDNTSITMQTAIFSMGIFDWSPGAGTVVSKYIWIFVVLSVGLTVVTVLAWYLATRDKKKKNVGAIEELGMRPSETF</sequence>
<dbReference type="Proteomes" id="UP000722485">
    <property type="component" value="Unassembled WGS sequence"/>
</dbReference>
<proteinExistence type="predicted"/>
<feature type="compositionally biased region" description="Acidic residues" evidence="1">
    <location>
        <begin position="223"/>
        <end position="241"/>
    </location>
</feature>
<keyword evidence="5" id="KW-1185">Reference proteome</keyword>
<dbReference type="PANTHER" id="PTHR24359:SF37">
    <property type="entry name" value="PROTEIN KINASE DOMAIN-CONTAINING PROTEIN"/>
    <property type="match status" value="1"/>
</dbReference>
<dbReference type="AlphaFoldDB" id="A0A9P5HP77"/>